<comment type="subcellular location">
    <subcellularLocation>
        <location evidence="1">Membrane</location>
        <topology evidence="1">Multi-pass membrane protein</topology>
    </subcellularLocation>
</comment>
<comment type="caution">
    <text evidence="12">The sequence shown here is derived from an EMBL/GenBank/DDBJ whole genome shotgun (WGS) entry which is preliminary data.</text>
</comment>
<feature type="compositionally biased region" description="Polar residues" evidence="7">
    <location>
        <begin position="1061"/>
        <end position="1075"/>
    </location>
</feature>
<evidence type="ECO:0000256" key="1">
    <source>
        <dbReference type="ARBA" id="ARBA00004141"/>
    </source>
</evidence>
<dbReference type="Pfam" id="PF13967">
    <property type="entry name" value="RSN1_TM"/>
    <property type="match status" value="1"/>
</dbReference>
<feature type="region of interest" description="Disordered" evidence="7">
    <location>
        <begin position="1053"/>
        <end position="1095"/>
    </location>
</feature>
<feature type="transmembrane region" description="Helical" evidence="8">
    <location>
        <begin position="148"/>
        <end position="168"/>
    </location>
</feature>
<feature type="domain" description="CSC1/OSCA1-like 7TM region" evidence="10">
    <location>
        <begin position="635"/>
        <end position="892"/>
    </location>
</feature>
<dbReference type="OrthoDB" id="1689567at2759"/>
<proteinExistence type="inferred from homology"/>
<accession>A0A8K1CJX7</accession>
<dbReference type="EMBL" id="SPLM01000038">
    <property type="protein sequence ID" value="TMW64837.1"/>
    <property type="molecule type" value="Genomic_DNA"/>
</dbReference>
<feature type="region of interest" description="Disordered" evidence="7">
    <location>
        <begin position="948"/>
        <end position="985"/>
    </location>
</feature>
<comment type="similarity">
    <text evidence="2">Belongs to the CSC1 (TC 1.A.17) family.</text>
</comment>
<name>A0A8K1CJX7_PYTOL</name>
<keyword evidence="4 8" id="KW-0812">Transmembrane</keyword>
<feature type="region of interest" description="Disordered" evidence="7">
    <location>
        <begin position="569"/>
        <end position="590"/>
    </location>
</feature>
<dbReference type="PANTHER" id="PTHR13018">
    <property type="entry name" value="PROBABLE MEMBRANE PROTEIN DUF221-RELATED"/>
    <property type="match status" value="1"/>
</dbReference>
<evidence type="ECO:0000256" key="4">
    <source>
        <dbReference type="ARBA" id="ARBA00022692"/>
    </source>
</evidence>
<keyword evidence="13" id="KW-1185">Reference proteome</keyword>
<dbReference type="GO" id="GO:0005227">
    <property type="term" value="F:calcium-activated cation channel activity"/>
    <property type="evidence" value="ECO:0007669"/>
    <property type="project" value="InterPro"/>
</dbReference>
<evidence type="ECO:0000256" key="5">
    <source>
        <dbReference type="ARBA" id="ARBA00022989"/>
    </source>
</evidence>
<gene>
    <name evidence="12" type="ORF">Poli38472_009004</name>
</gene>
<organism evidence="12 13">
    <name type="scientific">Pythium oligandrum</name>
    <name type="common">Mycoparasitic fungus</name>
    <dbReference type="NCBI Taxonomy" id="41045"/>
    <lineage>
        <taxon>Eukaryota</taxon>
        <taxon>Sar</taxon>
        <taxon>Stramenopiles</taxon>
        <taxon>Oomycota</taxon>
        <taxon>Peronosporomycetes</taxon>
        <taxon>Pythiales</taxon>
        <taxon>Pythiaceae</taxon>
        <taxon>Pythium</taxon>
    </lineage>
</organism>
<dbReference type="Proteomes" id="UP000794436">
    <property type="component" value="Unassembled WGS sequence"/>
</dbReference>
<feature type="transmembrane region" description="Helical" evidence="8">
    <location>
        <begin position="721"/>
        <end position="743"/>
    </location>
</feature>
<dbReference type="InterPro" id="IPR032880">
    <property type="entry name" value="CSC1/OSCA1-like_N"/>
</dbReference>
<evidence type="ECO:0000256" key="9">
    <source>
        <dbReference type="SAM" id="SignalP"/>
    </source>
</evidence>
<feature type="transmembrane region" description="Helical" evidence="8">
    <location>
        <begin position="674"/>
        <end position="700"/>
    </location>
</feature>
<evidence type="ECO:0000313" key="12">
    <source>
        <dbReference type="EMBL" id="TMW64837.1"/>
    </source>
</evidence>
<dbReference type="InterPro" id="IPR003864">
    <property type="entry name" value="CSC1/OSCA1-like_7TM"/>
</dbReference>
<feature type="compositionally biased region" description="Low complexity" evidence="7">
    <location>
        <begin position="1086"/>
        <end position="1095"/>
    </location>
</feature>
<evidence type="ECO:0000313" key="13">
    <source>
        <dbReference type="Proteomes" id="UP000794436"/>
    </source>
</evidence>
<evidence type="ECO:0000256" key="3">
    <source>
        <dbReference type="ARBA" id="ARBA00022448"/>
    </source>
</evidence>
<keyword evidence="6 8" id="KW-0472">Membrane</keyword>
<evidence type="ECO:0000256" key="6">
    <source>
        <dbReference type="ARBA" id="ARBA00023136"/>
    </source>
</evidence>
<feature type="transmembrane region" description="Helical" evidence="8">
    <location>
        <begin position="820"/>
        <end position="850"/>
    </location>
</feature>
<keyword evidence="3" id="KW-0813">Transport</keyword>
<feature type="domain" description="CSC1/OSCA1-like N-terminal transmembrane" evidence="11">
    <location>
        <begin position="149"/>
        <end position="316"/>
    </location>
</feature>
<dbReference type="GO" id="GO:0005886">
    <property type="term" value="C:plasma membrane"/>
    <property type="evidence" value="ECO:0007669"/>
    <property type="project" value="TreeGrafter"/>
</dbReference>
<feature type="signal peptide" evidence="9">
    <location>
        <begin position="1"/>
        <end position="26"/>
    </location>
</feature>
<evidence type="ECO:0000256" key="2">
    <source>
        <dbReference type="ARBA" id="ARBA00007779"/>
    </source>
</evidence>
<evidence type="ECO:0000259" key="10">
    <source>
        <dbReference type="Pfam" id="PF02714"/>
    </source>
</evidence>
<protein>
    <recommendedName>
        <fullName evidence="14">CSC1/OSCA1-like 7TM region domain-containing protein</fullName>
    </recommendedName>
</protein>
<dbReference type="PANTHER" id="PTHR13018:SF5">
    <property type="entry name" value="RE44586P"/>
    <property type="match status" value="1"/>
</dbReference>
<reference evidence="12" key="1">
    <citation type="submission" date="2019-03" db="EMBL/GenBank/DDBJ databases">
        <title>Long read genome sequence of the mycoparasitic Pythium oligandrum ATCC 38472 isolated from sugarbeet rhizosphere.</title>
        <authorList>
            <person name="Gaulin E."/>
        </authorList>
    </citation>
    <scope>NUCLEOTIDE SEQUENCE</scope>
    <source>
        <strain evidence="12">ATCC 38472_TT</strain>
    </source>
</reference>
<evidence type="ECO:0000256" key="7">
    <source>
        <dbReference type="SAM" id="MobiDB-lite"/>
    </source>
</evidence>
<feature type="transmembrane region" description="Helical" evidence="8">
    <location>
        <begin position="635"/>
        <end position="654"/>
    </location>
</feature>
<feature type="transmembrane region" description="Helical" evidence="8">
    <location>
        <begin position="295"/>
        <end position="314"/>
    </location>
</feature>
<keyword evidence="9" id="KW-0732">Signal</keyword>
<evidence type="ECO:0008006" key="14">
    <source>
        <dbReference type="Google" id="ProtNLM"/>
    </source>
</evidence>
<feature type="transmembrane region" description="Helical" evidence="8">
    <location>
        <begin position="904"/>
        <end position="923"/>
    </location>
</feature>
<dbReference type="Pfam" id="PF02714">
    <property type="entry name" value="RSN1_7TM"/>
    <property type="match status" value="1"/>
</dbReference>
<dbReference type="AlphaFoldDB" id="A0A8K1CJX7"/>
<feature type="chain" id="PRO_5035428212" description="CSC1/OSCA1-like 7TM region domain-containing protein" evidence="9">
    <location>
        <begin position="27"/>
        <end position="1095"/>
    </location>
</feature>
<evidence type="ECO:0000259" key="11">
    <source>
        <dbReference type="Pfam" id="PF13967"/>
    </source>
</evidence>
<evidence type="ECO:0000256" key="8">
    <source>
        <dbReference type="SAM" id="Phobius"/>
    </source>
</evidence>
<dbReference type="InterPro" id="IPR045122">
    <property type="entry name" value="Csc1-like"/>
</dbReference>
<feature type="transmembrane region" description="Helical" evidence="8">
    <location>
        <begin position="877"/>
        <end position="898"/>
    </location>
</feature>
<sequence length="1095" mass="123783">MRRQMRWKPCLLLALALICAIRPAEASGEVVHVPMGITTVVLGSQLTQQIECDVQPLSRVQVEMKVLDGNGSAVEDTAKLVKPSVVTFSNTDPLMTLTHQTRSVTLSGLREGRFYLTYHLTGDVDIYRLSALSSVLLITETGQGWQGILYELVFNAIIFVAGVSFFAWRRLHRVDLPIWRRQQAGLFERANYGLLPKKAFEKRYREVLGSDLRTRVRQFWKIRCDGSYVCNTCGIPAALLMRFHIDAAHLCAILSVFSVGVMLPVNYLSGNTRSQFQGNSFQQTTISNVPLHSDWYWAHVAYCYVVAGLVLAFLQRQYQLLAFLRRRTKRIVGGRSILIHAGLPTTTTKKKLRALLAEYYPDGVDEITVIYDLTKLHTLLDRRCELSALLDRKCALDAANENGTLSCSLIWLPGSMMVPSPWEMMMAYLTCRPCRFYARHWRRTCRSCFSCCCCCCCFRRAYKPRADSIAKEALFASSTSAEYVIVRSEREIVDPRLADEIDALDEQLEFFPEEAIELYDKRQCAGAAFIIFDSTAMRDDFIHLVREHSWSGRFVNRVADAAHHARYGSTRPMLRRQPAEGEPSEQDRHHSNTLHRYLSKLVLSSAPEPDDIIWQSVKYQPLTISHVFMSLLRQLATISLLLLFSTPTAVLVFVKLDAGSGIYPQLYARHSVLVSLVATYLPSLLLIAVNWALLAFLFFMTMSEASISDTRRVRSFLIKGFIYLVVSSVFLPSIGVTAAYLAFAQIKDNGKSYVESFLYKVSGTFFISYICQRTFLGSIIELTRTAERLAFQPWVLGRAVTLDEQREAVKPWPYFFGHDYAMLLSIFLVILLGTVITPVLTLFGALYFYIKFVTVKYNFLYVLPYTPGSGHIAQTSYTLVFVCLVLFELVLAFVLLQIATRKHFVAMIVLLSATCAFYFLRLADETTRIHHRMSTLRSDTLARALSRATEATTSTSTQKTKAPTATTALLHQSSTPSTPSTVAATPMHGRRTIFSPSPANLEQELDMIESYTDPYKVALSIFKFIGVNEFHRMKSSRAQLLCAFHRLKRNMHAAQRRSRRLSGSMTGSRAHSPTASMRQDDDSRRTSTITTADLV</sequence>
<keyword evidence="5 8" id="KW-1133">Transmembrane helix</keyword>
<feature type="transmembrane region" description="Helical" evidence="8">
    <location>
        <begin position="247"/>
        <end position="267"/>
    </location>
</feature>